<proteinExistence type="predicted"/>
<evidence type="ECO:0000259" key="2">
    <source>
        <dbReference type="Pfam" id="PF12706"/>
    </source>
</evidence>
<dbReference type="SUPFAM" id="SSF56281">
    <property type="entry name" value="Metallo-hydrolase/oxidoreductase"/>
    <property type="match status" value="1"/>
</dbReference>
<accession>A0A4Q0T2R8</accession>
<sequence>MSLGTARCGAHIAGTKQATGFAHSPQWRDGRFENAQPIWADTAGAWKHLLFGHASPDALPRTPVPVGHPTSSSLASLPGSGLRVTWFGHSSALLEIDGSRILIDPFWGERASPLSWFGPRRWYPPLIALNDMGPIDLVLISHDHYDHLDYATIHAMRTWKTSFIVPLGMGPRLVDWGIPKESITELDWWQSKQFERLTLVATPARHASGRTSTRSDHTLWVGWSILGPQHRVWYSGDSGFHNDLAKIGQLYGPFDLTLIEAGQYDARWPDTHMGPEQAVEAHLAVRGRLMIPVHWGLLSLANHSWTEPAERVLAAAQCRNAQVLIPQPGQSLEPINGANTERWWPKLSWQSATEAPILSTKDGSPSERYIPQPCTQQAAGKPESGPPIGRGTDE</sequence>
<dbReference type="InterPro" id="IPR036866">
    <property type="entry name" value="RibonucZ/Hydroxyglut_hydro"/>
</dbReference>
<evidence type="ECO:0000256" key="1">
    <source>
        <dbReference type="SAM" id="MobiDB-lite"/>
    </source>
</evidence>
<dbReference type="PANTHER" id="PTHR15032">
    <property type="entry name" value="N-ACYL-PHOSPHATIDYLETHANOLAMINE-HYDROLYZING PHOSPHOLIPASE D"/>
    <property type="match status" value="1"/>
</dbReference>
<protein>
    <submittedName>
        <fullName evidence="3">Outer membrane protein romA</fullName>
    </submittedName>
</protein>
<dbReference type="InterPro" id="IPR001279">
    <property type="entry name" value="Metallo-B-lactamas"/>
</dbReference>
<reference evidence="4" key="2">
    <citation type="submission" date="2019-02" db="EMBL/GenBank/DDBJ databases">
        <title>Granulicella sibirica sp. nov., a psychrotolerant acidobacterium isolated from an organic soil layer in forested tundra, West Siberia.</title>
        <authorList>
            <person name="Oshkin I.Y."/>
            <person name="Kulichevskaya I.S."/>
            <person name="Rijpstra W.I.C."/>
            <person name="Sinninghe Damste J.S."/>
            <person name="Rakitin A.L."/>
            <person name="Ravin N.V."/>
            <person name="Dedysh S.N."/>
        </authorList>
    </citation>
    <scope>NUCLEOTIDE SEQUENCE [LARGE SCALE GENOMIC DNA]</scope>
    <source>
        <strain evidence="4">AF10</strain>
    </source>
</reference>
<dbReference type="AlphaFoldDB" id="A0A4Q0T2R8"/>
<dbReference type="Gene3D" id="3.60.15.10">
    <property type="entry name" value="Ribonuclease Z/Hydroxyacylglutathione hydrolase-like"/>
    <property type="match status" value="1"/>
</dbReference>
<evidence type="ECO:0000313" key="4">
    <source>
        <dbReference type="Proteomes" id="UP000289437"/>
    </source>
</evidence>
<dbReference type="PANTHER" id="PTHR15032:SF4">
    <property type="entry name" value="N-ACYL-PHOSPHATIDYLETHANOLAMINE-HYDROLYZING PHOSPHOLIPASE D"/>
    <property type="match status" value="1"/>
</dbReference>
<reference evidence="3 4" key="1">
    <citation type="submission" date="2018-11" db="EMBL/GenBank/DDBJ databases">
        <authorList>
            <person name="Mardanov A.V."/>
            <person name="Ravin N.V."/>
            <person name="Dedysh S.N."/>
        </authorList>
    </citation>
    <scope>NUCLEOTIDE SEQUENCE [LARGE SCALE GENOMIC DNA]</scope>
    <source>
        <strain evidence="3 4">AF10</strain>
    </source>
</reference>
<dbReference type="Pfam" id="PF12706">
    <property type="entry name" value="Lactamase_B_2"/>
    <property type="match status" value="1"/>
</dbReference>
<dbReference type="EMBL" id="RDSM01000001">
    <property type="protein sequence ID" value="RXH57913.1"/>
    <property type="molecule type" value="Genomic_DNA"/>
</dbReference>
<keyword evidence="4" id="KW-1185">Reference proteome</keyword>
<feature type="domain" description="Metallo-beta-lactamase" evidence="2">
    <location>
        <begin position="100"/>
        <end position="295"/>
    </location>
</feature>
<dbReference type="Proteomes" id="UP000289437">
    <property type="component" value="Unassembled WGS sequence"/>
</dbReference>
<dbReference type="RefSeq" id="WP_206662705.1">
    <property type="nucleotide sequence ID" value="NZ_RDSM01000001.1"/>
</dbReference>
<name>A0A4Q0T2R8_9BACT</name>
<gene>
    <name evidence="3" type="ORF">GRAN_1223</name>
</gene>
<organism evidence="3 4">
    <name type="scientific">Granulicella sibirica</name>
    <dbReference type="NCBI Taxonomy" id="2479048"/>
    <lineage>
        <taxon>Bacteria</taxon>
        <taxon>Pseudomonadati</taxon>
        <taxon>Acidobacteriota</taxon>
        <taxon>Terriglobia</taxon>
        <taxon>Terriglobales</taxon>
        <taxon>Acidobacteriaceae</taxon>
        <taxon>Granulicella</taxon>
    </lineage>
</organism>
<dbReference type="GO" id="GO:0005737">
    <property type="term" value="C:cytoplasm"/>
    <property type="evidence" value="ECO:0007669"/>
    <property type="project" value="TreeGrafter"/>
</dbReference>
<evidence type="ECO:0000313" key="3">
    <source>
        <dbReference type="EMBL" id="RXH57913.1"/>
    </source>
</evidence>
<comment type="caution">
    <text evidence="3">The sequence shown here is derived from an EMBL/GenBank/DDBJ whole genome shotgun (WGS) entry which is preliminary data.</text>
</comment>
<feature type="region of interest" description="Disordered" evidence="1">
    <location>
        <begin position="354"/>
        <end position="394"/>
    </location>
</feature>